<proteinExistence type="predicted"/>
<organism evidence="1">
    <name type="scientific">marine metagenome</name>
    <dbReference type="NCBI Taxonomy" id="408172"/>
    <lineage>
        <taxon>unclassified sequences</taxon>
        <taxon>metagenomes</taxon>
        <taxon>ecological metagenomes</taxon>
    </lineage>
</organism>
<dbReference type="EMBL" id="UINC01042790">
    <property type="protein sequence ID" value="SVB45902.1"/>
    <property type="molecule type" value="Genomic_DNA"/>
</dbReference>
<evidence type="ECO:0008006" key="2">
    <source>
        <dbReference type="Google" id="ProtNLM"/>
    </source>
</evidence>
<dbReference type="AlphaFoldDB" id="A0A382E6E4"/>
<protein>
    <recommendedName>
        <fullName evidence="2">Prolyl 4-hydroxylase alpha subunit Fe(2+) 2OG dioxygenase domain-containing protein</fullName>
    </recommendedName>
</protein>
<sequence>MNSAIMENAYVMSEEQLEKQDKYLGGHPLDGKLKITPEWVTPIGRIELNLPEAMRVGLIEYIASKGYCTTMGTHKRTMTIEFERNHYNLFDERDNNVHIKGYEEIASEMIRYYVANSYNVKNADQLDIECRGFGNMQTTGRRTFPHYHHAFDGVMITYLTLGGEFALTSDVEGNDDLQLVAPGSTICELQEKVDMNVKYGTVANYADFDLKKEDMPNESNGALLLLDPRPAINYPYNSKAKDYAPKIGTTIFHPAYIWHESNTYIGKGIRAAVVINYRVNTYNNNGLVKPLIKK</sequence>
<accession>A0A382E6E4</accession>
<name>A0A382E6E4_9ZZZZ</name>
<reference evidence="1" key="1">
    <citation type="submission" date="2018-05" db="EMBL/GenBank/DDBJ databases">
        <authorList>
            <person name="Lanie J.A."/>
            <person name="Ng W.-L."/>
            <person name="Kazmierczak K.M."/>
            <person name="Andrzejewski T.M."/>
            <person name="Davidsen T.M."/>
            <person name="Wayne K.J."/>
            <person name="Tettelin H."/>
            <person name="Glass J.I."/>
            <person name="Rusch D."/>
            <person name="Podicherti R."/>
            <person name="Tsui H.-C.T."/>
            <person name="Winkler M.E."/>
        </authorList>
    </citation>
    <scope>NUCLEOTIDE SEQUENCE</scope>
</reference>
<dbReference type="Gene3D" id="2.60.120.620">
    <property type="entry name" value="q2cbj1_9rhob like domain"/>
    <property type="match status" value="1"/>
</dbReference>
<gene>
    <name evidence="1" type="ORF">METZ01_LOCUS198756</name>
</gene>
<evidence type="ECO:0000313" key="1">
    <source>
        <dbReference type="EMBL" id="SVB45902.1"/>
    </source>
</evidence>